<name>A0A1W9HNT9_9HYPH</name>
<feature type="transmembrane region" description="Helical" evidence="5">
    <location>
        <begin position="121"/>
        <end position="145"/>
    </location>
</feature>
<dbReference type="GO" id="GO:0022857">
    <property type="term" value="F:transmembrane transporter activity"/>
    <property type="evidence" value="ECO:0007669"/>
    <property type="project" value="InterPro"/>
</dbReference>
<dbReference type="Gene3D" id="1.20.1250.20">
    <property type="entry name" value="MFS general substrate transporter like domains"/>
    <property type="match status" value="1"/>
</dbReference>
<dbReference type="GO" id="GO:0016020">
    <property type="term" value="C:membrane"/>
    <property type="evidence" value="ECO:0007669"/>
    <property type="project" value="UniProtKB-SubCell"/>
</dbReference>
<keyword evidence="4 5" id="KW-0472">Membrane</keyword>
<dbReference type="Pfam" id="PF00083">
    <property type="entry name" value="Sugar_tr"/>
    <property type="match status" value="1"/>
</dbReference>
<reference evidence="7 8" key="1">
    <citation type="journal article" date="2017" name="Water Res.">
        <title>Comammox in drinking water systems.</title>
        <authorList>
            <person name="Wang Y."/>
            <person name="Ma L."/>
            <person name="Mao Y."/>
            <person name="Jiang X."/>
            <person name="Xia Y."/>
            <person name="Yu K."/>
            <person name="Li B."/>
            <person name="Zhang T."/>
        </authorList>
    </citation>
    <scope>NUCLEOTIDE SEQUENCE [LARGE SCALE GENOMIC DNA]</scope>
    <source>
        <strain evidence="7">SG_bin8</strain>
    </source>
</reference>
<dbReference type="InterPro" id="IPR011701">
    <property type="entry name" value="MFS"/>
</dbReference>
<evidence type="ECO:0000256" key="1">
    <source>
        <dbReference type="ARBA" id="ARBA00004370"/>
    </source>
</evidence>
<feature type="transmembrane region" description="Helical" evidence="5">
    <location>
        <begin position="157"/>
        <end position="177"/>
    </location>
</feature>
<feature type="transmembrane region" description="Helical" evidence="5">
    <location>
        <begin position="189"/>
        <end position="209"/>
    </location>
</feature>
<feature type="transmembrane region" description="Helical" evidence="5">
    <location>
        <begin position="236"/>
        <end position="256"/>
    </location>
</feature>
<dbReference type="RefSeq" id="WP_376803904.1">
    <property type="nucleotide sequence ID" value="NZ_LWDL01000033.1"/>
</dbReference>
<proteinExistence type="predicted"/>
<feature type="transmembrane region" description="Helical" evidence="5">
    <location>
        <begin position="69"/>
        <end position="90"/>
    </location>
</feature>
<feature type="domain" description="Major facilitator superfamily (MFS) profile" evidence="6">
    <location>
        <begin position="236"/>
        <end position="420"/>
    </location>
</feature>
<dbReference type="PANTHER" id="PTHR23534">
    <property type="entry name" value="MFS PERMEASE"/>
    <property type="match status" value="1"/>
</dbReference>
<evidence type="ECO:0000256" key="2">
    <source>
        <dbReference type="ARBA" id="ARBA00022692"/>
    </source>
</evidence>
<dbReference type="PROSITE" id="PS50850">
    <property type="entry name" value="MFS"/>
    <property type="match status" value="1"/>
</dbReference>
<evidence type="ECO:0000259" key="6">
    <source>
        <dbReference type="PROSITE" id="PS50850"/>
    </source>
</evidence>
<evidence type="ECO:0000256" key="5">
    <source>
        <dbReference type="SAM" id="Phobius"/>
    </source>
</evidence>
<feature type="transmembrane region" description="Helical" evidence="5">
    <location>
        <begin position="302"/>
        <end position="321"/>
    </location>
</feature>
<feature type="transmembrane region" description="Helical" evidence="5">
    <location>
        <begin position="97"/>
        <end position="115"/>
    </location>
</feature>
<accession>A0A1W9HNT9</accession>
<dbReference type="InterPro" id="IPR020846">
    <property type="entry name" value="MFS_dom"/>
</dbReference>
<evidence type="ECO:0000313" key="7">
    <source>
        <dbReference type="EMBL" id="OQW49109.1"/>
    </source>
</evidence>
<feature type="transmembrane region" description="Helical" evidence="5">
    <location>
        <begin position="363"/>
        <end position="382"/>
    </location>
</feature>
<feature type="transmembrane region" description="Helical" evidence="5">
    <location>
        <begin position="327"/>
        <end position="351"/>
    </location>
</feature>
<keyword evidence="3 5" id="KW-1133">Transmembrane helix</keyword>
<dbReference type="AlphaFoldDB" id="A0A1W9HNT9"/>
<dbReference type="PANTHER" id="PTHR23534:SF1">
    <property type="entry name" value="MAJOR FACILITATOR SUPERFAMILY PROTEIN"/>
    <property type="match status" value="1"/>
</dbReference>
<evidence type="ECO:0000256" key="3">
    <source>
        <dbReference type="ARBA" id="ARBA00022989"/>
    </source>
</evidence>
<comment type="subcellular location">
    <subcellularLocation>
        <location evidence="1">Membrane</location>
    </subcellularLocation>
</comment>
<dbReference type="SUPFAM" id="SSF103473">
    <property type="entry name" value="MFS general substrate transporter"/>
    <property type="match status" value="1"/>
</dbReference>
<dbReference type="STRING" id="1827387.A4S15_03400"/>
<dbReference type="Pfam" id="PF07690">
    <property type="entry name" value="MFS_1"/>
    <property type="match status" value="1"/>
</dbReference>
<gene>
    <name evidence="7" type="ORF">A4S15_03400</name>
</gene>
<keyword evidence="2 5" id="KW-0812">Transmembrane</keyword>
<dbReference type="InterPro" id="IPR036259">
    <property type="entry name" value="MFS_trans_sf"/>
</dbReference>
<dbReference type="InterPro" id="IPR005828">
    <property type="entry name" value="MFS_sugar_transport-like"/>
</dbReference>
<protein>
    <recommendedName>
        <fullName evidence="6">Major facilitator superfamily (MFS) profile domain-containing protein</fullName>
    </recommendedName>
</protein>
<dbReference type="Proteomes" id="UP000192872">
    <property type="component" value="Unassembled WGS sequence"/>
</dbReference>
<feature type="transmembrane region" description="Helical" evidence="5">
    <location>
        <begin position="388"/>
        <end position="410"/>
    </location>
</feature>
<comment type="caution">
    <text evidence="7">The sequence shown here is derived from an EMBL/GenBank/DDBJ whole genome shotgun (WGS) entry which is preliminary data.</text>
</comment>
<sequence>MFLAVFIPGFDVMSTAALLQDGDPDKLARHNARCLSLALALGGANSTINFALDGILGSQLAPSRELTTLPITAFVVGSLATAIPASLLMARIGRKPGFLLGGVIGMTGGLVAAAGVIASSFWLFCLGTFLAGSYLSWTQFFRFAAADTATPAFRPKAISWVLAGGLAAAFIGPQIVINAKDALPGLTYVGPYIGSTLVILLSMGFIALTRWPKMDTSSREATISRPLSEIIRQPRFVVAVAIGMLSYAAMNLVMTAAPVAMVVQCGYSITDSTLGIQWHVVAMYAPSFFTGSLIARYGKIKVMSAGLVLLGLCVVVGYAGYSVAHFWAALVLLGLGWNLAYVSATALVADCHHPAERGKVQGLNDFLVFGLVSLASLASGILQNYGGWHAVLSALVPMLGLAVIALVILLTSQRRLARAG</sequence>
<dbReference type="EMBL" id="LWDL01000033">
    <property type="protein sequence ID" value="OQW49109.1"/>
    <property type="molecule type" value="Genomic_DNA"/>
</dbReference>
<evidence type="ECO:0000256" key="4">
    <source>
        <dbReference type="ARBA" id="ARBA00023136"/>
    </source>
</evidence>
<organism evidence="7 8">
    <name type="scientific">Candidatus Raskinella chloraquaticus</name>
    <dbReference type="NCBI Taxonomy" id="1951219"/>
    <lineage>
        <taxon>Bacteria</taxon>
        <taxon>Pseudomonadati</taxon>
        <taxon>Pseudomonadota</taxon>
        <taxon>Alphaproteobacteria</taxon>
        <taxon>Hyphomicrobiales</taxon>
        <taxon>Phreatobacteraceae</taxon>
        <taxon>Candidatus Raskinella</taxon>
    </lineage>
</organism>
<evidence type="ECO:0000313" key="8">
    <source>
        <dbReference type="Proteomes" id="UP000192872"/>
    </source>
</evidence>
<feature type="transmembrane region" description="Helical" evidence="5">
    <location>
        <begin position="276"/>
        <end position="295"/>
    </location>
</feature>